<feature type="non-terminal residue" evidence="2">
    <location>
        <position position="119"/>
    </location>
</feature>
<dbReference type="Pfam" id="PF07693">
    <property type="entry name" value="KAP_NTPase"/>
    <property type="match status" value="1"/>
</dbReference>
<dbReference type="InterPro" id="IPR011646">
    <property type="entry name" value="KAP_P-loop"/>
</dbReference>
<protein>
    <recommendedName>
        <fullName evidence="1">KAP NTPase domain-containing protein</fullName>
    </recommendedName>
</protein>
<organism evidence="2">
    <name type="scientific">marine sediment metagenome</name>
    <dbReference type="NCBI Taxonomy" id="412755"/>
    <lineage>
        <taxon>unclassified sequences</taxon>
        <taxon>metagenomes</taxon>
        <taxon>ecological metagenomes</taxon>
    </lineage>
</organism>
<accession>X1MU76</accession>
<feature type="domain" description="KAP NTPase" evidence="1">
    <location>
        <begin position="22"/>
        <end position="97"/>
    </location>
</feature>
<dbReference type="AlphaFoldDB" id="X1MU76"/>
<evidence type="ECO:0000259" key="1">
    <source>
        <dbReference type="Pfam" id="PF07693"/>
    </source>
</evidence>
<comment type="caution">
    <text evidence="2">The sequence shown here is derived from an EMBL/GenBank/DDBJ whole genome shotgun (WGS) entry which is preliminary data.</text>
</comment>
<dbReference type="EMBL" id="BARV01007023">
    <property type="protein sequence ID" value="GAI18265.1"/>
    <property type="molecule type" value="Genomic_DNA"/>
</dbReference>
<name>X1MU76_9ZZZZ</name>
<evidence type="ECO:0000313" key="2">
    <source>
        <dbReference type="EMBL" id="GAI18265.1"/>
    </source>
</evidence>
<dbReference type="Gene3D" id="3.40.50.300">
    <property type="entry name" value="P-loop containing nucleotide triphosphate hydrolases"/>
    <property type="match status" value="1"/>
</dbReference>
<sequence length="119" mass="13847">MQHIPDKELVLTDENDFFNTRVYVDTLKRIVEDADISETYTIGLFGGWGTGKSSIVRTLGKKLEKQEKIAIVTYDAWKYSNDAFRRSFLLEIKNQLGLDPQASFEEFYYDKAEDIDHKI</sequence>
<dbReference type="SUPFAM" id="SSF52540">
    <property type="entry name" value="P-loop containing nucleoside triphosphate hydrolases"/>
    <property type="match status" value="1"/>
</dbReference>
<reference evidence="2" key="1">
    <citation type="journal article" date="2014" name="Front. Microbiol.">
        <title>High frequency of phylogenetically diverse reductive dehalogenase-homologous genes in deep subseafloor sedimentary metagenomes.</title>
        <authorList>
            <person name="Kawai M."/>
            <person name="Futagami T."/>
            <person name="Toyoda A."/>
            <person name="Takaki Y."/>
            <person name="Nishi S."/>
            <person name="Hori S."/>
            <person name="Arai W."/>
            <person name="Tsubouchi T."/>
            <person name="Morono Y."/>
            <person name="Uchiyama I."/>
            <person name="Ito T."/>
            <person name="Fujiyama A."/>
            <person name="Inagaki F."/>
            <person name="Takami H."/>
        </authorList>
    </citation>
    <scope>NUCLEOTIDE SEQUENCE</scope>
    <source>
        <strain evidence="2">Expedition CK06-06</strain>
    </source>
</reference>
<gene>
    <name evidence="2" type="ORF">S06H3_14368</name>
</gene>
<proteinExistence type="predicted"/>
<dbReference type="InterPro" id="IPR027417">
    <property type="entry name" value="P-loop_NTPase"/>
</dbReference>